<feature type="domain" description="GRF-type" evidence="6">
    <location>
        <begin position="95"/>
        <end position="145"/>
    </location>
</feature>
<keyword evidence="1" id="KW-0479">Metal-binding</keyword>
<keyword evidence="2 4" id="KW-0863">Zinc-finger</keyword>
<accession>A0A3S5B973</accession>
<dbReference type="Pfam" id="PF06839">
    <property type="entry name" value="Zn_ribbon_GRF"/>
    <property type="match status" value="1"/>
</dbReference>
<name>A0A3S5B973_9PLAT</name>
<reference evidence="7" key="1">
    <citation type="submission" date="2018-11" db="EMBL/GenBank/DDBJ databases">
        <authorList>
            <consortium name="Pathogen Informatics"/>
        </authorList>
    </citation>
    <scope>NUCLEOTIDE SEQUENCE</scope>
</reference>
<protein>
    <recommendedName>
        <fullName evidence="6">GRF-type domain-containing protein</fullName>
    </recommendedName>
</protein>
<dbReference type="AlphaFoldDB" id="A0A3S5B973"/>
<evidence type="ECO:0000313" key="8">
    <source>
        <dbReference type="Proteomes" id="UP000784294"/>
    </source>
</evidence>
<gene>
    <name evidence="7" type="ORF">PXEA_LOCUS33501</name>
</gene>
<dbReference type="EMBL" id="CAAALY010263539">
    <property type="protein sequence ID" value="VEL40061.1"/>
    <property type="molecule type" value="Genomic_DNA"/>
</dbReference>
<evidence type="ECO:0000256" key="5">
    <source>
        <dbReference type="SAM" id="MobiDB-lite"/>
    </source>
</evidence>
<dbReference type="Proteomes" id="UP000784294">
    <property type="component" value="Unassembled WGS sequence"/>
</dbReference>
<dbReference type="PROSITE" id="PS51999">
    <property type="entry name" value="ZF_GRF"/>
    <property type="match status" value="1"/>
</dbReference>
<evidence type="ECO:0000256" key="4">
    <source>
        <dbReference type="PROSITE-ProRule" id="PRU01343"/>
    </source>
</evidence>
<dbReference type="GO" id="GO:0008270">
    <property type="term" value="F:zinc ion binding"/>
    <property type="evidence" value="ECO:0007669"/>
    <property type="project" value="UniProtKB-KW"/>
</dbReference>
<evidence type="ECO:0000256" key="3">
    <source>
        <dbReference type="ARBA" id="ARBA00022833"/>
    </source>
</evidence>
<comment type="caution">
    <text evidence="7">The sequence shown here is derived from an EMBL/GenBank/DDBJ whole genome shotgun (WGS) entry which is preliminary data.</text>
</comment>
<sequence>MSDISSDPSEPYSKLVSSRSTFPLRQSSASLSEEVAPCVESIATLEGGSKNADTFTTMSQSDLLAICDAADADRARRTELAWRNLLACPSKPPLCFRHQEPCVLRIVKRTGSNHFGRQFWVCSRPQGVTGNPAARCQTFLWADEVSRGLHKTFPSVKK</sequence>
<feature type="region of interest" description="Disordered" evidence="5">
    <location>
        <begin position="1"/>
        <end position="21"/>
    </location>
</feature>
<keyword evidence="3" id="KW-0862">Zinc</keyword>
<dbReference type="InterPro" id="IPR010666">
    <property type="entry name" value="Znf_GRF"/>
</dbReference>
<keyword evidence="8" id="KW-1185">Reference proteome</keyword>
<evidence type="ECO:0000259" key="6">
    <source>
        <dbReference type="PROSITE" id="PS51999"/>
    </source>
</evidence>
<dbReference type="OrthoDB" id="391817at2759"/>
<evidence type="ECO:0000256" key="2">
    <source>
        <dbReference type="ARBA" id="ARBA00022771"/>
    </source>
</evidence>
<proteinExistence type="predicted"/>
<evidence type="ECO:0000313" key="7">
    <source>
        <dbReference type="EMBL" id="VEL40061.1"/>
    </source>
</evidence>
<organism evidence="7 8">
    <name type="scientific">Protopolystoma xenopodis</name>
    <dbReference type="NCBI Taxonomy" id="117903"/>
    <lineage>
        <taxon>Eukaryota</taxon>
        <taxon>Metazoa</taxon>
        <taxon>Spiralia</taxon>
        <taxon>Lophotrochozoa</taxon>
        <taxon>Platyhelminthes</taxon>
        <taxon>Monogenea</taxon>
        <taxon>Polyopisthocotylea</taxon>
        <taxon>Polystomatidea</taxon>
        <taxon>Polystomatidae</taxon>
        <taxon>Protopolystoma</taxon>
    </lineage>
</organism>
<evidence type="ECO:0000256" key="1">
    <source>
        <dbReference type="ARBA" id="ARBA00022723"/>
    </source>
</evidence>